<dbReference type="AlphaFoldDB" id="A0A2A2FEW9"/>
<keyword evidence="3" id="KW-0238">DNA-binding</keyword>
<reference evidence="5 6" key="1">
    <citation type="submission" date="2017-08" db="EMBL/GenBank/DDBJ databases">
        <title>The strain WRN001 was isolated from Binhai saline alkaline soil, Tianjin, China.</title>
        <authorList>
            <person name="Liu D."/>
            <person name="Zhang G."/>
        </authorList>
    </citation>
    <scope>NUCLEOTIDE SEQUENCE [LARGE SCALE GENOMIC DNA]</scope>
    <source>
        <strain evidence="5 6">WN019</strain>
    </source>
</reference>
<dbReference type="EMBL" id="NSKC01000005">
    <property type="protein sequence ID" value="PAU83139.1"/>
    <property type="molecule type" value="Genomic_DNA"/>
</dbReference>
<dbReference type="CDD" id="cd17515">
    <property type="entry name" value="RMtype1_S_MjaORF132P_Sau1132ORF3780P-TRD1-CR1_like"/>
    <property type="match status" value="1"/>
</dbReference>
<evidence type="ECO:0000256" key="2">
    <source>
        <dbReference type="ARBA" id="ARBA00022747"/>
    </source>
</evidence>
<keyword evidence="6" id="KW-1185">Reference proteome</keyword>
<dbReference type="InterPro" id="IPR000055">
    <property type="entry name" value="Restrct_endonuc_typeI_TRD"/>
</dbReference>
<gene>
    <name evidence="5" type="ORF">CK500_10035</name>
</gene>
<keyword evidence="2" id="KW-0680">Restriction system</keyword>
<dbReference type="InterPro" id="IPR044946">
    <property type="entry name" value="Restrct_endonuc_typeI_TRD_sf"/>
</dbReference>
<protein>
    <recommendedName>
        <fullName evidence="4">Type I restriction modification DNA specificity domain-containing protein</fullName>
    </recommendedName>
</protein>
<comment type="caution">
    <text evidence="5">The sequence shown here is derived from an EMBL/GenBank/DDBJ whole genome shotgun (WGS) entry which is preliminary data.</text>
</comment>
<evidence type="ECO:0000259" key="4">
    <source>
        <dbReference type="Pfam" id="PF01420"/>
    </source>
</evidence>
<comment type="similarity">
    <text evidence="1">Belongs to the type-I restriction system S methylase family.</text>
</comment>
<dbReference type="SUPFAM" id="SSF116734">
    <property type="entry name" value="DNA methylase specificity domain"/>
    <property type="match status" value="2"/>
</dbReference>
<dbReference type="RefSeq" id="WP_095637107.1">
    <property type="nucleotide sequence ID" value="NZ_NSKC01000005.1"/>
</dbReference>
<dbReference type="PANTHER" id="PTHR43140">
    <property type="entry name" value="TYPE-1 RESTRICTION ENZYME ECOKI SPECIFICITY PROTEIN"/>
    <property type="match status" value="1"/>
</dbReference>
<evidence type="ECO:0000313" key="5">
    <source>
        <dbReference type="EMBL" id="PAU83139.1"/>
    </source>
</evidence>
<organism evidence="5 6">
    <name type="scientific">Halorubrum salipaludis</name>
    <dbReference type="NCBI Taxonomy" id="2032630"/>
    <lineage>
        <taxon>Archaea</taxon>
        <taxon>Methanobacteriati</taxon>
        <taxon>Methanobacteriota</taxon>
        <taxon>Stenosarchaea group</taxon>
        <taxon>Halobacteria</taxon>
        <taxon>Halobacteriales</taxon>
        <taxon>Haloferacaceae</taxon>
        <taxon>Halorubrum</taxon>
    </lineage>
</organism>
<dbReference type="OrthoDB" id="331497at2157"/>
<sequence length="452" mass="50204">MIDEEDVPDGWRVMKINDVIDKAVNGGTPKRSNPEYWDGEIPWLSSSEVRGKYTTNHPEEYITKKGLDESSANIWPEGTVLVAMYGRGTIGRPAITNTTISGNQAICGLVPNTGIIFEDFLYYWLENIREILASKGRGATASQQNLNQSIITDTEIPVPSLEVQNSIVQTIEDQLNAVSALENMIGAVTSKMNEYEDSILAFLLSGEKDYTSEIVTDIRDESNIPPSWNLLTIEEVAEEIRTGGTPKKSEPKFWGGDLPWRGSKHFNLNTLELSDTQQFLTESGKEQSRVAKEGDVLIVCRGAHTGKVALVRNETAFNQDIKVIHCCNSVEPKFLAYYLTSLSDYFDAIKRGGTTKGIVTSDLAELEIPVPPIKEQKDIIGKFEGEKSQIDKCREDINAVENMLNEYRSSVLYYAFRGDLINSPINEGTVERGGKDSVELQNTLSHYGSGNK</sequence>
<feature type="domain" description="Type I restriction modification DNA specificity" evidence="4">
    <location>
        <begin position="227"/>
        <end position="380"/>
    </location>
</feature>
<feature type="domain" description="Type I restriction modification DNA specificity" evidence="4">
    <location>
        <begin position="8"/>
        <end position="183"/>
    </location>
</feature>
<evidence type="ECO:0000256" key="1">
    <source>
        <dbReference type="ARBA" id="ARBA00010923"/>
    </source>
</evidence>
<dbReference type="GO" id="GO:0009307">
    <property type="term" value="P:DNA restriction-modification system"/>
    <property type="evidence" value="ECO:0007669"/>
    <property type="project" value="UniProtKB-KW"/>
</dbReference>
<dbReference type="PANTHER" id="PTHR43140:SF1">
    <property type="entry name" value="TYPE I RESTRICTION ENZYME ECOKI SPECIFICITY SUBUNIT"/>
    <property type="match status" value="1"/>
</dbReference>
<evidence type="ECO:0000256" key="3">
    <source>
        <dbReference type="ARBA" id="ARBA00023125"/>
    </source>
</evidence>
<dbReference type="Proteomes" id="UP000218083">
    <property type="component" value="Unassembled WGS sequence"/>
</dbReference>
<dbReference type="GO" id="GO:0003677">
    <property type="term" value="F:DNA binding"/>
    <property type="evidence" value="ECO:0007669"/>
    <property type="project" value="UniProtKB-KW"/>
</dbReference>
<proteinExistence type="inferred from homology"/>
<accession>A0A2A2FEW9</accession>
<dbReference type="Gene3D" id="3.90.220.20">
    <property type="entry name" value="DNA methylase specificity domains"/>
    <property type="match status" value="2"/>
</dbReference>
<dbReference type="Pfam" id="PF01420">
    <property type="entry name" value="Methylase_S"/>
    <property type="match status" value="2"/>
</dbReference>
<evidence type="ECO:0000313" key="6">
    <source>
        <dbReference type="Proteomes" id="UP000218083"/>
    </source>
</evidence>
<dbReference type="InterPro" id="IPR051212">
    <property type="entry name" value="Type-I_RE_S_subunit"/>
</dbReference>
<name>A0A2A2FEW9_9EURY</name>